<evidence type="ECO:0008006" key="10">
    <source>
        <dbReference type="Google" id="ProtNLM"/>
    </source>
</evidence>
<dbReference type="GO" id="GO:0042907">
    <property type="term" value="F:xanthine transmembrane transporter activity"/>
    <property type="evidence" value="ECO:0007669"/>
    <property type="project" value="TreeGrafter"/>
</dbReference>
<dbReference type="GO" id="GO:0005886">
    <property type="term" value="C:plasma membrane"/>
    <property type="evidence" value="ECO:0007669"/>
    <property type="project" value="TreeGrafter"/>
</dbReference>
<feature type="transmembrane region" description="Helical" evidence="7">
    <location>
        <begin position="200"/>
        <end position="218"/>
    </location>
</feature>
<dbReference type="NCBIfam" id="NF037981">
    <property type="entry name" value="NCS2_1"/>
    <property type="match status" value="1"/>
</dbReference>
<evidence type="ECO:0000256" key="2">
    <source>
        <dbReference type="ARBA" id="ARBA00008821"/>
    </source>
</evidence>
<feature type="transmembrane region" description="Helical" evidence="7">
    <location>
        <begin position="456"/>
        <end position="475"/>
    </location>
</feature>
<dbReference type="AlphaFoldDB" id="A0A0L0P6R5"/>
<reference evidence="9" key="1">
    <citation type="journal article" date="2015" name="BMC Genomics">
        <title>Draft genome of a commonly misdiagnosed multidrug resistant pathogen Candida auris.</title>
        <authorList>
            <person name="Chatterjee S."/>
            <person name="Alampalli S.V."/>
            <person name="Nageshan R.K."/>
            <person name="Chettiar S.T."/>
            <person name="Joshi S."/>
            <person name="Tatu U.S."/>
        </authorList>
    </citation>
    <scope>NUCLEOTIDE SEQUENCE [LARGE SCALE GENOMIC DNA]</scope>
    <source>
        <strain evidence="9">6684</strain>
    </source>
</reference>
<dbReference type="Pfam" id="PF00860">
    <property type="entry name" value="Xan_ur_permease"/>
    <property type="match status" value="1"/>
</dbReference>
<feature type="transmembrane region" description="Helical" evidence="7">
    <location>
        <begin position="397"/>
        <end position="419"/>
    </location>
</feature>
<protein>
    <recommendedName>
        <fullName evidence="10">Uric acid-xanthine permease</fullName>
    </recommendedName>
</protein>
<dbReference type="VEuPathDB" id="FungiDB:CJI96_0003750"/>
<evidence type="ECO:0000256" key="3">
    <source>
        <dbReference type="ARBA" id="ARBA00022448"/>
    </source>
</evidence>
<comment type="subcellular location">
    <subcellularLocation>
        <location evidence="1">Membrane</location>
        <topology evidence="1">Multi-pass membrane protein</topology>
    </subcellularLocation>
</comment>
<proteinExistence type="inferred from homology"/>
<evidence type="ECO:0000256" key="6">
    <source>
        <dbReference type="ARBA" id="ARBA00023136"/>
    </source>
</evidence>
<dbReference type="VEuPathDB" id="FungiDB:QG37_01067"/>
<evidence type="ECO:0000256" key="1">
    <source>
        <dbReference type="ARBA" id="ARBA00004141"/>
    </source>
</evidence>
<dbReference type="VEuPathDB" id="FungiDB:CJJ09_004399"/>
<sequence>MGKLKTLGKRFWRKWTTREGLLGDYDYGYLFIPDMPFKKGQPKTQPFFGLNSSMPLVLGMILGLQHSLAMLAGVITPPMLISTAANLSNEIREYLISTSLIVAGSLSCIQITRFHIYKTPYYIGTGLLSVVGTSFATITICTKAMPLMYKTGLCPMDGDKELPCPDGYGRIIATGTVCALLEILLSFAPSKVLQRVFPPLVTGPVVLLIGTHLVETGFQNWMGGSNCVGEMCGTAKKLQWGLAEYLGLGFSVYATIVLSERFGSPIMKSCAVIMGLLVGCIIAAACGYFSSENIDSAPVATFPWVHTFKLQVYGPAVLPFFAGYIVLIMEAIGDITATCDVSRLEVEGEMYESRIQGGVLADGVNSVIAGLMTMTPVSTFAQNNGVISVTKCANRKVGYWCAFFLIIMGIFAKFAAAIVSIPSTVLGGMTCFLFSSVTVSGIKIISTTELTRRDRFVLTAALVPGIGSVLVPNWFDNVFTYSGDNTALMGFFDAITLVMETGFAITGFVGLILNLIIPQVDEEMEEINEVVLETVGSATQEALEVYKSREQIFVNSKNDEGGNLSSSQINVK</sequence>
<feature type="transmembrane region" description="Helical" evidence="7">
    <location>
        <begin position="310"/>
        <end position="328"/>
    </location>
</feature>
<evidence type="ECO:0000313" key="8">
    <source>
        <dbReference type="EMBL" id="KNE01731.1"/>
    </source>
</evidence>
<keyword evidence="3" id="KW-0813">Transport</keyword>
<organism evidence="8 9">
    <name type="scientific">Candidozyma auris</name>
    <name type="common">Yeast</name>
    <name type="synonym">Candida auris</name>
    <dbReference type="NCBI Taxonomy" id="498019"/>
    <lineage>
        <taxon>Eukaryota</taxon>
        <taxon>Fungi</taxon>
        <taxon>Dikarya</taxon>
        <taxon>Ascomycota</taxon>
        <taxon>Saccharomycotina</taxon>
        <taxon>Pichiomycetes</taxon>
        <taxon>Metschnikowiaceae</taxon>
        <taxon>Candidozyma</taxon>
    </lineage>
</organism>
<feature type="transmembrane region" description="Helical" evidence="7">
    <location>
        <begin position="95"/>
        <end position="114"/>
    </location>
</feature>
<dbReference type="PANTHER" id="PTHR42810">
    <property type="entry name" value="PURINE PERMEASE C1399.01C-RELATED"/>
    <property type="match status" value="1"/>
</dbReference>
<dbReference type="NCBIfam" id="TIGR00801">
    <property type="entry name" value="ncs2"/>
    <property type="match status" value="1"/>
</dbReference>
<feature type="transmembrane region" description="Helical" evidence="7">
    <location>
        <begin position="121"/>
        <end position="148"/>
    </location>
</feature>
<dbReference type="PANTHER" id="PTHR42810:SF2">
    <property type="entry name" value="PURINE PERMEASE C1399.01C-RELATED"/>
    <property type="match status" value="1"/>
</dbReference>
<dbReference type="EMBL" id="LGST01000008">
    <property type="protein sequence ID" value="KNE01731.1"/>
    <property type="molecule type" value="Genomic_DNA"/>
</dbReference>
<dbReference type="GO" id="GO:0000324">
    <property type="term" value="C:fungal-type vacuole"/>
    <property type="evidence" value="ECO:0007669"/>
    <property type="project" value="TreeGrafter"/>
</dbReference>
<evidence type="ECO:0000256" key="5">
    <source>
        <dbReference type="ARBA" id="ARBA00022989"/>
    </source>
</evidence>
<dbReference type="VEuPathDB" id="FungiDB:B9J08_004960"/>
<feature type="transmembrane region" description="Helical" evidence="7">
    <location>
        <begin position="270"/>
        <end position="290"/>
    </location>
</feature>
<evidence type="ECO:0000313" key="9">
    <source>
        <dbReference type="Proteomes" id="UP000037122"/>
    </source>
</evidence>
<dbReference type="InterPro" id="IPR006042">
    <property type="entry name" value="Xan_ur_permease"/>
</dbReference>
<accession>A0A0L0P6R5</accession>
<dbReference type="Proteomes" id="UP000037122">
    <property type="component" value="Unassembled WGS sequence"/>
</dbReference>
<dbReference type="VEuPathDB" id="FungiDB:CJI97_005044"/>
<gene>
    <name evidence="8" type="ORF">QG37_01067</name>
</gene>
<evidence type="ECO:0000256" key="7">
    <source>
        <dbReference type="SAM" id="Phobius"/>
    </source>
</evidence>
<keyword evidence="6 7" id="KW-0472">Membrane</keyword>
<dbReference type="VEuPathDB" id="FungiDB:CJJ07_003089"/>
<comment type="similarity">
    <text evidence="2">Belongs to the nucleobase:cation symporter-2 (NCS2) (TC 2.A.40) family.</text>
</comment>
<name>A0A0L0P6R5_CANAR</name>
<feature type="transmembrane region" description="Helical" evidence="7">
    <location>
        <begin position="168"/>
        <end position="188"/>
    </location>
</feature>
<feature type="transmembrane region" description="Helical" evidence="7">
    <location>
        <begin position="425"/>
        <end position="444"/>
    </location>
</feature>
<feature type="transmembrane region" description="Helical" evidence="7">
    <location>
        <begin position="495"/>
        <end position="517"/>
    </location>
</feature>
<keyword evidence="4 7" id="KW-0812">Transmembrane</keyword>
<feature type="transmembrane region" description="Helical" evidence="7">
    <location>
        <begin position="238"/>
        <end position="258"/>
    </location>
</feature>
<feature type="transmembrane region" description="Helical" evidence="7">
    <location>
        <begin position="56"/>
        <end position="75"/>
    </location>
</feature>
<comment type="caution">
    <text evidence="8">The sequence shown here is derived from an EMBL/GenBank/DDBJ whole genome shotgun (WGS) entry which is preliminary data.</text>
</comment>
<keyword evidence="5 7" id="KW-1133">Transmembrane helix</keyword>
<evidence type="ECO:0000256" key="4">
    <source>
        <dbReference type="ARBA" id="ARBA00022692"/>
    </source>
</evidence>
<dbReference type="InterPro" id="IPR006043">
    <property type="entry name" value="NCS2"/>
</dbReference>